<feature type="compositionally biased region" description="Polar residues" evidence="1">
    <location>
        <begin position="39"/>
        <end position="48"/>
    </location>
</feature>
<dbReference type="AlphaFoldDB" id="A0A9E7I8N8"/>
<protein>
    <submittedName>
        <fullName evidence="2">Uncharacterized protein</fullName>
    </submittedName>
</protein>
<organism evidence="2 3">
    <name type="scientific">Musa troglodytarum</name>
    <name type="common">fe'i banana</name>
    <dbReference type="NCBI Taxonomy" id="320322"/>
    <lineage>
        <taxon>Eukaryota</taxon>
        <taxon>Viridiplantae</taxon>
        <taxon>Streptophyta</taxon>
        <taxon>Embryophyta</taxon>
        <taxon>Tracheophyta</taxon>
        <taxon>Spermatophyta</taxon>
        <taxon>Magnoliopsida</taxon>
        <taxon>Liliopsida</taxon>
        <taxon>Zingiberales</taxon>
        <taxon>Musaceae</taxon>
        <taxon>Musa</taxon>
    </lineage>
</organism>
<feature type="compositionally biased region" description="Basic and acidic residues" evidence="1">
    <location>
        <begin position="69"/>
        <end position="78"/>
    </location>
</feature>
<feature type="compositionally biased region" description="Basic and acidic residues" evidence="1">
    <location>
        <begin position="49"/>
        <end position="59"/>
    </location>
</feature>
<name>A0A9E7I8N8_9LILI</name>
<evidence type="ECO:0000256" key="1">
    <source>
        <dbReference type="SAM" id="MobiDB-lite"/>
    </source>
</evidence>
<feature type="region of interest" description="Disordered" evidence="1">
    <location>
        <begin position="30"/>
        <end position="85"/>
    </location>
</feature>
<dbReference type="Proteomes" id="UP001055439">
    <property type="component" value="Chromosome 9"/>
</dbReference>
<dbReference type="OrthoDB" id="289250at2759"/>
<gene>
    <name evidence="2" type="ORF">MUK42_14102</name>
</gene>
<sequence length="99" mass="11093">MSNPNYLIRATCPVVGALKAYLLFAVVHEPPHRTRNPRRQQPSAASTLRRSEKSITEVKSRRHSHCSHLCREKEKRPTEVSVDGGLGLVESGRVTVRGH</sequence>
<evidence type="ECO:0000313" key="2">
    <source>
        <dbReference type="EMBL" id="URE47626.1"/>
    </source>
</evidence>
<proteinExistence type="predicted"/>
<evidence type="ECO:0000313" key="3">
    <source>
        <dbReference type="Proteomes" id="UP001055439"/>
    </source>
</evidence>
<reference evidence="2" key="1">
    <citation type="submission" date="2022-05" db="EMBL/GenBank/DDBJ databases">
        <title>The Musa troglodytarum L. genome provides insights into the mechanism of non-climacteric behaviour and enrichment of carotenoids.</title>
        <authorList>
            <person name="Wang J."/>
        </authorList>
    </citation>
    <scope>NUCLEOTIDE SEQUENCE</scope>
    <source>
        <tissue evidence="2">Leaf</tissue>
    </source>
</reference>
<keyword evidence="3" id="KW-1185">Reference proteome</keyword>
<dbReference type="EMBL" id="CP097511">
    <property type="protein sequence ID" value="URE47626.1"/>
    <property type="molecule type" value="Genomic_DNA"/>
</dbReference>
<accession>A0A9E7I8N8</accession>